<dbReference type="EC" id="5.4.99.9" evidence="7"/>
<evidence type="ECO:0000313" key="8">
    <source>
        <dbReference type="Proteomes" id="UP000632377"/>
    </source>
</evidence>
<evidence type="ECO:0000256" key="4">
    <source>
        <dbReference type="ARBA" id="ARBA00022827"/>
    </source>
</evidence>
<proteinExistence type="inferred from homology"/>
<protein>
    <submittedName>
        <fullName evidence="7">UDP-galactopyranose mutase</fullName>
        <ecNumber evidence="7">5.4.99.9</ecNumber>
    </submittedName>
</protein>
<comment type="cofactor">
    <cofactor evidence="1">
        <name>FAD</name>
        <dbReference type="ChEBI" id="CHEBI:57692"/>
    </cofactor>
</comment>
<organism evidence="7 8">
    <name type="scientific">Clostridium rhizosphaerae</name>
    <dbReference type="NCBI Taxonomy" id="2803861"/>
    <lineage>
        <taxon>Bacteria</taxon>
        <taxon>Bacillati</taxon>
        <taxon>Bacillota</taxon>
        <taxon>Clostridia</taxon>
        <taxon>Eubacteriales</taxon>
        <taxon>Clostridiaceae</taxon>
        <taxon>Clostridium</taxon>
    </lineage>
</organism>
<dbReference type="Gene3D" id="3.40.50.720">
    <property type="entry name" value="NAD(P)-binding Rossmann-like Domain"/>
    <property type="match status" value="3"/>
</dbReference>
<reference evidence="7 8" key="1">
    <citation type="submission" date="2021-01" db="EMBL/GenBank/DDBJ databases">
        <title>Genome public.</title>
        <authorList>
            <person name="Liu C."/>
            <person name="Sun Q."/>
        </authorList>
    </citation>
    <scope>NUCLEOTIDE SEQUENCE [LARGE SCALE GENOMIC DNA]</scope>
    <source>
        <strain evidence="7 8">YIM B02515</strain>
    </source>
</reference>
<dbReference type="SUPFAM" id="SSF54373">
    <property type="entry name" value="FAD-linked reductases, C-terminal domain"/>
    <property type="match status" value="1"/>
</dbReference>
<dbReference type="InterPro" id="IPR015899">
    <property type="entry name" value="UDP-GalPyranose_mutase_C"/>
</dbReference>
<gene>
    <name evidence="7" type="primary">glf</name>
    <name evidence="7" type="ORF">JK636_11305</name>
</gene>
<dbReference type="NCBIfam" id="TIGR00031">
    <property type="entry name" value="UDP-GALP_mutase"/>
    <property type="match status" value="1"/>
</dbReference>
<dbReference type="GO" id="GO:0008767">
    <property type="term" value="F:UDP-galactopyranose mutase activity"/>
    <property type="evidence" value="ECO:0007669"/>
    <property type="project" value="UniProtKB-EC"/>
</dbReference>
<dbReference type="PANTHER" id="PTHR21197">
    <property type="entry name" value="UDP-GALACTOPYRANOSE MUTASE"/>
    <property type="match status" value="1"/>
</dbReference>
<name>A0ABS1TAG1_9CLOT</name>
<evidence type="ECO:0000256" key="5">
    <source>
        <dbReference type="ARBA" id="ARBA00023235"/>
    </source>
</evidence>
<dbReference type="SUPFAM" id="SSF51971">
    <property type="entry name" value="Nucleotide-binding domain"/>
    <property type="match status" value="1"/>
</dbReference>
<dbReference type="Proteomes" id="UP000632377">
    <property type="component" value="Unassembled WGS sequence"/>
</dbReference>
<keyword evidence="3" id="KW-0285">Flavoprotein</keyword>
<evidence type="ECO:0000256" key="2">
    <source>
        <dbReference type="ARBA" id="ARBA00009321"/>
    </source>
</evidence>
<dbReference type="RefSeq" id="WP_202749090.1">
    <property type="nucleotide sequence ID" value="NZ_JAESWC010000004.1"/>
</dbReference>
<dbReference type="PANTHER" id="PTHR21197:SF0">
    <property type="entry name" value="UDP-GALACTOPYRANOSE MUTASE"/>
    <property type="match status" value="1"/>
</dbReference>
<dbReference type="EMBL" id="JAESWC010000004">
    <property type="protein sequence ID" value="MBL4936348.1"/>
    <property type="molecule type" value="Genomic_DNA"/>
</dbReference>
<keyword evidence="8" id="KW-1185">Reference proteome</keyword>
<feature type="domain" description="UDP-galactopyranose mutase C-terminal" evidence="6">
    <location>
        <begin position="148"/>
        <end position="344"/>
    </location>
</feature>
<dbReference type="InterPro" id="IPR004379">
    <property type="entry name" value="UDP-GALP_mutase"/>
</dbReference>
<keyword evidence="5 7" id="KW-0413">Isomerase</keyword>
<accession>A0ABS1TAG1</accession>
<dbReference type="Pfam" id="PF03275">
    <property type="entry name" value="GLF"/>
    <property type="match status" value="1"/>
</dbReference>
<keyword evidence="4" id="KW-0274">FAD</keyword>
<dbReference type="Pfam" id="PF13450">
    <property type="entry name" value="NAD_binding_8"/>
    <property type="match status" value="1"/>
</dbReference>
<comment type="caution">
    <text evidence="7">The sequence shown here is derived from an EMBL/GenBank/DDBJ whole genome shotgun (WGS) entry which is preliminary data.</text>
</comment>
<evidence type="ECO:0000256" key="1">
    <source>
        <dbReference type="ARBA" id="ARBA00001974"/>
    </source>
</evidence>
<sequence>MNFKYVIVGAGLAGITTAERIATELNEKVLIIEKRNHIGGNCYDYYNEDGILIHKYGPHIFHTNSKEVWEYLSRFTKWYHYQHRVLTYIDGQLIPMPITTETINKLYNLNLSNFQVEEFLSNQALKIDEIKNSEDVVLSKAGTDIYEKFFKNYTKKQWDVYPDELDKSVISRIPVRYNRDTRYFTNKYQGMPKFGYTKMCEKILDNPNIHILLNTDYKDVINDINYEKLIYTGQVDSFFDFKHGKLKYRALRFEFETLNSESYQEASVINYPNDYDFTRITEFKKLTGQESSKTTIVREYPTWDGEPYYPYPTNDCAEQYKLYKKECDTLSNVIFIGRLAEYKYYDMDAVVKRALDVFKTQIGRQDK</sequence>
<evidence type="ECO:0000256" key="3">
    <source>
        <dbReference type="ARBA" id="ARBA00022630"/>
    </source>
</evidence>
<evidence type="ECO:0000313" key="7">
    <source>
        <dbReference type="EMBL" id="MBL4936348.1"/>
    </source>
</evidence>
<evidence type="ECO:0000259" key="6">
    <source>
        <dbReference type="Pfam" id="PF03275"/>
    </source>
</evidence>
<comment type="similarity">
    <text evidence="2">Belongs to the UDP-galactopyranose/dTDP-fucopyranose mutase family.</text>
</comment>